<feature type="compositionally biased region" description="Pro residues" evidence="1">
    <location>
        <begin position="143"/>
        <end position="152"/>
    </location>
</feature>
<feature type="region of interest" description="Disordered" evidence="1">
    <location>
        <begin position="124"/>
        <end position="152"/>
    </location>
</feature>
<keyword evidence="3" id="KW-1185">Reference proteome</keyword>
<comment type="caution">
    <text evidence="2">The sequence shown here is derived from an EMBL/GenBank/DDBJ whole genome shotgun (WGS) entry which is preliminary data.</text>
</comment>
<feature type="region of interest" description="Disordered" evidence="1">
    <location>
        <begin position="185"/>
        <end position="204"/>
    </location>
</feature>
<dbReference type="RefSeq" id="WP_345136254.1">
    <property type="nucleotide sequence ID" value="NZ_BAABAT010000035.1"/>
</dbReference>
<evidence type="ECO:0008006" key="4">
    <source>
        <dbReference type="Google" id="ProtNLM"/>
    </source>
</evidence>
<dbReference type="InterPro" id="IPR027417">
    <property type="entry name" value="P-loop_NTPase"/>
</dbReference>
<proteinExistence type="predicted"/>
<evidence type="ECO:0000256" key="1">
    <source>
        <dbReference type="SAM" id="MobiDB-lite"/>
    </source>
</evidence>
<protein>
    <recommendedName>
        <fullName evidence="4">AAA+ ATPase domain-containing protein</fullName>
    </recommendedName>
</protein>
<dbReference type="Gene3D" id="3.40.50.300">
    <property type="entry name" value="P-loop containing nucleotide triphosphate hydrolases"/>
    <property type="match status" value="1"/>
</dbReference>
<name>A0ABP8DLY2_9ACTN</name>
<accession>A0ABP8DLY2</accession>
<dbReference type="Proteomes" id="UP001500620">
    <property type="component" value="Unassembled WGS sequence"/>
</dbReference>
<organism evidence="2 3">
    <name type="scientific">Dactylosporangium darangshiense</name>
    <dbReference type="NCBI Taxonomy" id="579108"/>
    <lineage>
        <taxon>Bacteria</taxon>
        <taxon>Bacillati</taxon>
        <taxon>Actinomycetota</taxon>
        <taxon>Actinomycetes</taxon>
        <taxon>Micromonosporales</taxon>
        <taxon>Micromonosporaceae</taxon>
        <taxon>Dactylosporangium</taxon>
    </lineage>
</organism>
<dbReference type="EMBL" id="BAABAT010000035">
    <property type="protein sequence ID" value="GAA4259338.1"/>
    <property type="molecule type" value="Genomic_DNA"/>
</dbReference>
<evidence type="ECO:0000313" key="2">
    <source>
        <dbReference type="EMBL" id="GAA4259338.1"/>
    </source>
</evidence>
<dbReference type="SUPFAM" id="SSF52540">
    <property type="entry name" value="P-loop containing nucleoside triphosphate hydrolases"/>
    <property type="match status" value="1"/>
</dbReference>
<reference evidence="3" key="1">
    <citation type="journal article" date="2019" name="Int. J. Syst. Evol. Microbiol.">
        <title>The Global Catalogue of Microorganisms (GCM) 10K type strain sequencing project: providing services to taxonomists for standard genome sequencing and annotation.</title>
        <authorList>
            <consortium name="The Broad Institute Genomics Platform"/>
            <consortium name="The Broad Institute Genome Sequencing Center for Infectious Disease"/>
            <person name="Wu L."/>
            <person name="Ma J."/>
        </authorList>
    </citation>
    <scope>NUCLEOTIDE SEQUENCE [LARGE SCALE GENOMIC DNA]</scope>
    <source>
        <strain evidence="3">JCM 17441</strain>
    </source>
</reference>
<evidence type="ECO:0000313" key="3">
    <source>
        <dbReference type="Proteomes" id="UP001500620"/>
    </source>
</evidence>
<sequence>MEPVDLDEPSARRREALHALRRRIDELDTGQPAVRLALATAERRVTAGEPAAGLLDEPVRWFAAVRSLLDGVAEGTGAVCGSLGEARAALDAAEHDLLQQEARRRAEADRERRRQEILEEARRRLSELGDDDPDEAIRVAGLTPPPAAAAAPPVPVTPPAAAVALPAIAVAPPVVVAPPVLEALTQPQPQPQPEPVAPAAAGEAAAEMPAHDSGVWPVVIAELIDRGREDLAWLTAEADDQSRARQRALAFFAGAMRCDPDSLEGSLPDVLPEEVPDGMDEAAVLLAACLRFGLDAGYSPVGLPRLVERADIQHPPLRAVVAVAVDAVNHGGRRTFADEGGYDDLLKRWAALGPQAQSLKDRLSAANVVFPRASNVLHYLVRDNERLGRALVDVADLAAAGPSAVTGADPRLDGIKDVAHILGNAATVNALITAADHALSSPTQLRKPIQAKARTRLLQMVDEVRAVLAEALAVAAKLRQARRPEELFDMDALRRAGESYEPPAAPRTVGETALHRLALWIRQEPGPAGPRTLREVRREALRLVYEVERDAAGDPTLRLRPHHLDGALHGRTVIEAVGGFLDRGNVRAARELLGEEESDAVERRAEALGREHVTAVKAADVSIAKLRSLGLDELARELESELDDWRVAPVDRYDLARAPLAGVTARATEALTAYRAELEGRLAALTAPRDDIERVRRVLDRNDEVTAEEFITKLKSGEALPEAVSVGRRGDFDEFFPAVVEHAAEAAAKAGPHEHPEEAALQSVIDRFGGRQPTVGSLREGLSAWKHLYQLYYTRKRERGEKGEVRFRNALADVLRMLGLNPVSDHSSFQDVTDAPRLRMAAYEVRARPLDGSYVPQLGTQANGRYTVILMFERSTSPGRLLDLVPERGRTSANLILYFGILDVDQRLKLRQHSIPTSGKGSPTLVIDEAVIGWLATRQEAGFRATQEVTLPFTSINPYTPFAGGDVPSEVFVGREREREAVERASGSMFVYGGRQLGKSALLRRIEKLYTEPLVRGRTGRRVALYLDLKSESIGEARKPEELWSLLIRPLSHLGVLPGNQVNMQPDRVSQLIAEWLDRDDANSLLLLLDEADMFLAADAVPDENGTGQFRTFQRLKNLMERYGRRFKPVFAGLHQVQRFYDLSNTPVAHGGADILIGPLRPLEVRDLVERPMRAIGYDFESDDLVWRIAALTNYQASLVQIFCEALIDDLQRRAVRRPGRIVITSDDVDGVYANRAVRELIAQRFRWTINLDTRYRVIALVVTVLSLEDGQPGSTFPVDDLRTYCAASWPKGFAEDELRSKDFVRYLDEMVGLGVLHRSGEDYGIRSPNVVALLGTKKTLDQELREASTHFELPYEYNPNMSRMVIGKEWERSPLTDADLADLVGEKEDTAHNLSRVRRAGRQYKVAVVTGTPALGVDRVCAVLDRVAGQQQLHLIRTPLADLRRQLSSADTNHRLLLVEADHRPGAGLAGTLAEIAGLIGDRVIVRVIVVARLHTAEPLEVPAGDAFLHVRLGRWSMDALRAWHDFPFETVALRRTVHELTSGWPMLLERAAEQVNGGRSTDDVLSGLRHPFATAERARRFLDDVGIDEHLRPLARSWAENSSEPGDRPHLVAFSVTDLAPILGDAGEFLDRMKLLDAAQSNGADWVLDAVVAEALTVAG</sequence>
<gene>
    <name evidence="2" type="ORF">GCM10022255_083550</name>
</gene>